<dbReference type="EMBL" id="CACVBM020001478">
    <property type="protein sequence ID" value="CAA7051471.1"/>
    <property type="molecule type" value="Genomic_DNA"/>
</dbReference>
<evidence type="ECO:0000313" key="3">
    <source>
        <dbReference type="Proteomes" id="UP000467841"/>
    </source>
</evidence>
<name>A0A6D2K4B3_9BRAS</name>
<sequence>MIKTEPVISPGFLPTRPGFVNNSYYVRVRTGDEAKAFPLCYLLSDSTEKPTPTIYEIKLVMETESLIKEKEECQEMDSISQTHLKAVPEEESFSQIEATETGSLIQERDALGATKSLVKETFHYKESSLEEEANQIEAISLL</sequence>
<dbReference type="AlphaFoldDB" id="A0A6D2K4B3"/>
<dbReference type="EMBL" id="CACVBM020000199">
    <property type="protein sequence ID" value="CAA7015775.1"/>
    <property type="molecule type" value="Genomic_DNA"/>
</dbReference>
<protein>
    <submittedName>
        <fullName evidence="2">Uncharacterized protein</fullName>
    </submittedName>
</protein>
<accession>A0A6D2K4B3</accession>
<organism evidence="2 3">
    <name type="scientific">Microthlaspi erraticum</name>
    <dbReference type="NCBI Taxonomy" id="1685480"/>
    <lineage>
        <taxon>Eukaryota</taxon>
        <taxon>Viridiplantae</taxon>
        <taxon>Streptophyta</taxon>
        <taxon>Embryophyta</taxon>
        <taxon>Tracheophyta</taxon>
        <taxon>Spermatophyta</taxon>
        <taxon>Magnoliopsida</taxon>
        <taxon>eudicotyledons</taxon>
        <taxon>Gunneridae</taxon>
        <taxon>Pentapetalae</taxon>
        <taxon>rosids</taxon>
        <taxon>malvids</taxon>
        <taxon>Brassicales</taxon>
        <taxon>Brassicaceae</taxon>
        <taxon>Coluteocarpeae</taxon>
        <taxon>Microthlaspi</taxon>
    </lineage>
</organism>
<proteinExistence type="predicted"/>
<evidence type="ECO:0000313" key="2">
    <source>
        <dbReference type="EMBL" id="CAA7051471.1"/>
    </source>
</evidence>
<reference evidence="2 3" key="1">
    <citation type="submission" date="2020-01" db="EMBL/GenBank/DDBJ databases">
        <authorList>
            <person name="Mishra B."/>
        </authorList>
    </citation>
    <scope>NUCLEOTIDE SEQUENCE [LARGE SCALE GENOMIC DNA]</scope>
</reference>
<dbReference type="Proteomes" id="UP000467841">
    <property type="component" value="Unassembled WGS sequence"/>
</dbReference>
<gene>
    <name evidence="1" type="ORF">MERR_LOCUS3010</name>
    <name evidence="2" type="ORF">MERR_LOCUS38706</name>
</gene>
<keyword evidence="3" id="KW-1185">Reference proteome</keyword>
<evidence type="ECO:0000313" key="1">
    <source>
        <dbReference type="EMBL" id="CAA7015775.1"/>
    </source>
</evidence>